<comment type="caution">
    <text evidence="1">The sequence shown here is derived from an EMBL/GenBank/DDBJ whole genome shotgun (WGS) entry which is preliminary data.</text>
</comment>
<keyword evidence="2" id="KW-1185">Reference proteome</keyword>
<dbReference type="EMBL" id="CM047737">
    <property type="protein sequence ID" value="KAJ0047953.1"/>
    <property type="molecule type" value="Genomic_DNA"/>
</dbReference>
<evidence type="ECO:0000313" key="1">
    <source>
        <dbReference type="EMBL" id="KAJ0047953.1"/>
    </source>
</evidence>
<protein>
    <submittedName>
        <fullName evidence="1">Uncharacterized protein</fullName>
    </submittedName>
</protein>
<sequence length="319" mass="36430">MAESIVFGTATEILKKIGSLVGGELSLLWNLDSDLRRLQGTMSAIKAVLLDAETKQTQNHQLRDWLGKLKDVFYDAEDKLPESICQLHKLETFTLYGCYRLKKLPRNIRRMISLRHVEITTKERYLRENGIGCLSSLRFLYLSGCGNLVRLFEGMQGLTSLRRLQIESCSLTSLPYSIKYLKRLEKVMISNCQELNLKMEFQGEDKDNLCLGVRKFIIEGLPSLVDLPQLILQGSANTLQCIMIEDCPKLVELPEWLQNLTSLQTLEILNCRSLSCLPEGMQRLTVLRQLKIQGCPALSESCRRDQSKIAHVREVHLDE</sequence>
<name>A0ACC0Z9V7_9ROSI</name>
<evidence type="ECO:0000313" key="2">
    <source>
        <dbReference type="Proteomes" id="UP001163603"/>
    </source>
</evidence>
<dbReference type="Proteomes" id="UP001163603">
    <property type="component" value="Chromosome 2"/>
</dbReference>
<proteinExistence type="predicted"/>
<accession>A0ACC0Z9V7</accession>
<gene>
    <name evidence="1" type="ORF">Pint_16955</name>
</gene>
<organism evidence="1 2">
    <name type="scientific">Pistacia integerrima</name>
    <dbReference type="NCBI Taxonomy" id="434235"/>
    <lineage>
        <taxon>Eukaryota</taxon>
        <taxon>Viridiplantae</taxon>
        <taxon>Streptophyta</taxon>
        <taxon>Embryophyta</taxon>
        <taxon>Tracheophyta</taxon>
        <taxon>Spermatophyta</taxon>
        <taxon>Magnoliopsida</taxon>
        <taxon>eudicotyledons</taxon>
        <taxon>Gunneridae</taxon>
        <taxon>Pentapetalae</taxon>
        <taxon>rosids</taxon>
        <taxon>malvids</taxon>
        <taxon>Sapindales</taxon>
        <taxon>Anacardiaceae</taxon>
        <taxon>Pistacia</taxon>
    </lineage>
</organism>
<reference evidence="2" key="1">
    <citation type="journal article" date="2023" name="G3 (Bethesda)">
        <title>Genome assembly and association tests identify interacting loci associated with vigor, precocity, and sex in interspecific pistachio rootstocks.</title>
        <authorList>
            <person name="Palmer W."/>
            <person name="Jacygrad E."/>
            <person name="Sagayaradj S."/>
            <person name="Cavanaugh K."/>
            <person name="Han R."/>
            <person name="Bertier L."/>
            <person name="Beede B."/>
            <person name="Kafkas S."/>
            <person name="Golino D."/>
            <person name="Preece J."/>
            <person name="Michelmore R."/>
        </authorList>
    </citation>
    <scope>NUCLEOTIDE SEQUENCE [LARGE SCALE GENOMIC DNA]</scope>
</reference>